<dbReference type="Proteomes" id="UP000192578">
    <property type="component" value="Unassembled WGS sequence"/>
</dbReference>
<keyword evidence="4" id="KW-1185">Reference proteome</keyword>
<keyword evidence="2" id="KW-0472">Membrane</keyword>
<evidence type="ECO:0000256" key="1">
    <source>
        <dbReference type="SAM" id="MobiDB-lite"/>
    </source>
</evidence>
<feature type="compositionally biased region" description="Basic and acidic residues" evidence="1">
    <location>
        <begin position="490"/>
        <end position="515"/>
    </location>
</feature>
<evidence type="ECO:0000313" key="3">
    <source>
        <dbReference type="EMBL" id="OWA50014.1"/>
    </source>
</evidence>
<feature type="region of interest" description="Disordered" evidence="1">
    <location>
        <begin position="406"/>
        <end position="575"/>
    </location>
</feature>
<proteinExistence type="predicted"/>
<feature type="transmembrane region" description="Helical" evidence="2">
    <location>
        <begin position="7"/>
        <end position="27"/>
    </location>
</feature>
<evidence type="ECO:0008006" key="5">
    <source>
        <dbReference type="Google" id="ProtNLM"/>
    </source>
</evidence>
<feature type="compositionally biased region" description="Basic and acidic residues" evidence="1">
    <location>
        <begin position="250"/>
        <end position="272"/>
    </location>
</feature>
<feature type="transmembrane region" description="Helical" evidence="2">
    <location>
        <begin position="124"/>
        <end position="145"/>
    </location>
</feature>
<feature type="transmembrane region" description="Helical" evidence="2">
    <location>
        <begin position="91"/>
        <end position="112"/>
    </location>
</feature>
<comment type="caution">
    <text evidence="3">The sequence shown here is derived from an EMBL/GenBank/DDBJ whole genome shotgun (WGS) entry which is preliminary data.</text>
</comment>
<dbReference type="EMBL" id="MTYJ01000180">
    <property type="protein sequence ID" value="OWA50014.1"/>
    <property type="molecule type" value="Genomic_DNA"/>
</dbReference>
<sequence length="575" mass="66944">MGLFMRVGIWQIFAAIITLGCFILSVLSTEICEVCKAILYLGHEDWMRYMALLATIAYSGSAAAGIQWGLRQNRLLKDPSTFHGSSTTLTRVRLAFIITSGISLLFSLLLLSVSGYSANELSNFWTGTVFDGVVLLPITVSFWLLAPLFLNVIQAAVAVVNIVLTIVSLVVLFKGTEITPTLDDPGTFPFPTGQIPMQVWNPDQSFPVAPPSLPLPDAPVDRVHEQLVMSNFHMVAAPIPVNSTTNHVSETGHREPILDARQDSDPELDRESYLPSEVRQPSRNEHSRQRRPRQREKRSDKHDRRGRDSDRHFDFEFEFDRDRSSPTFDRPRREQDVTRRTRSEDVRVRQSTGHHHPANVHVPTATHWVRQGSDHHHPVNAHVPTATHRIRTNYVLDELENFHHKRRSMETGRRGRGDRLSDEEDPRRGSRRPYSHEERSGREDRRRRVEEPEVVRERPRERPQQQRRYHDEFEGPQGRPTGRQPTGEPEFLRGRPRDEEHRRYPNHFNERKIEQQMRPINRPQIVEDQRRQNPRRDYPDDEEPVQRRDNSRFRQQEVRQSRVSAFPSGRRESDW</sequence>
<feature type="compositionally biased region" description="Basic and acidic residues" evidence="1">
    <location>
        <begin position="525"/>
        <end position="560"/>
    </location>
</feature>
<accession>A0A9X6RJL2</accession>
<dbReference type="PROSITE" id="PS51257">
    <property type="entry name" value="PROKAR_LIPOPROTEIN"/>
    <property type="match status" value="1"/>
</dbReference>
<feature type="region of interest" description="Disordered" evidence="1">
    <location>
        <begin position="243"/>
        <end position="309"/>
    </location>
</feature>
<gene>
    <name evidence="3" type="ORF">BV898_14545</name>
</gene>
<keyword evidence="2" id="KW-1133">Transmembrane helix</keyword>
<organism evidence="3 4">
    <name type="scientific">Hypsibius exemplaris</name>
    <name type="common">Freshwater tardigrade</name>
    <dbReference type="NCBI Taxonomy" id="2072580"/>
    <lineage>
        <taxon>Eukaryota</taxon>
        <taxon>Metazoa</taxon>
        <taxon>Ecdysozoa</taxon>
        <taxon>Tardigrada</taxon>
        <taxon>Eutardigrada</taxon>
        <taxon>Parachela</taxon>
        <taxon>Hypsibioidea</taxon>
        <taxon>Hypsibiidae</taxon>
        <taxon>Hypsibius</taxon>
    </lineage>
</organism>
<feature type="region of interest" description="Disordered" evidence="1">
    <location>
        <begin position="322"/>
        <end position="362"/>
    </location>
</feature>
<dbReference type="AlphaFoldDB" id="A0A9X6RJL2"/>
<feature type="compositionally biased region" description="Basic and acidic residues" evidence="1">
    <location>
        <begin position="322"/>
        <end position="348"/>
    </location>
</feature>
<name>A0A9X6RJL2_HYPEX</name>
<reference evidence="4" key="1">
    <citation type="submission" date="2017-01" db="EMBL/GenBank/DDBJ databases">
        <title>Comparative genomics of anhydrobiosis in the tardigrade Hypsibius dujardini.</title>
        <authorList>
            <person name="Yoshida Y."/>
            <person name="Koutsovoulos G."/>
            <person name="Laetsch D."/>
            <person name="Stevens L."/>
            <person name="Kumar S."/>
            <person name="Horikawa D."/>
            <person name="Ishino K."/>
            <person name="Komine S."/>
            <person name="Tomita M."/>
            <person name="Blaxter M."/>
            <person name="Arakawa K."/>
        </authorList>
    </citation>
    <scope>NUCLEOTIDE SEQUENCE [LARGE SCALE GENOMIC DNA]</scope>
    <source>
        <strain evidence="4">Z151</strain>
    </source>
</reference>
<evidence type="ECO:0000256" key="2">
    <source>
        <dbReference type="SAM" id="Phobius"/>
    </source>
</evidence>
<feature type="transmembrane region" description="Helical" evidence="2">
    <location>
        <begin position="47"/>
        <end position="70"/>
    </location>
</feature>
<feature type="transmembrane region" description="Helical" evidence="2">
    <location>
        <begin position="152"/>
        <end position="173"/>
    </location>
</feature>
<evidence type="ECO:0000313" key="4">
    <source>
        <dbReference type="Proteomes" id="UP000192578"/>
    </source>
</evidence>
<feature type="compositionally biased region" description="Basic and acidic residues" evidence="1">
    <location>
        <begin position="297"/>
        <end position="309"/>
    </location>
</feature>
<protein>
    <recommendedName>
        <fullName evidence="5">Transmembrane protein</fullName>
    </recommendedName>
</protein>
<feature type="compositionally biased region" description="Basic and acidic residues" evidence="1">
    <location>
        <begin position="408"/>
        <end position="473"/>
    </location>
</feature>
<keyword evidence="2" id="KW-0812">Transmembrane</keyword>